<dbReference type="EMBL" id="JAPHNI010001757">
    <property type="protein sequence ID" value="KAJ8104881.1"/>
    <property type="molecule type" value="Genomic_DNA"/>
</dbReference>
<name>A0ACC2HQR7_9PLEO</name>
<accession>A0ACC2HQR7</accession>
<gene>
    <name evidence="1" type="ORF">OPT61_g10516</name>
</gene>
<sequence length="79" mass="8213">MAAGALLKHGDEVKSQNRVSSKAIQSRGWRTCRPGADLGARAGQTFSRLANPGTEVGGAEPRPATNQLTSLDTATPAPR</sequence>
<reference evidence="1" key="1">
    <citation type="submission" date="2022-11" db="EMBL/GenBank/DDBJ databases">
        <title>Genome Sequence of Boeremia exigua.</title>
        <authorList>
            <person name="Buettner E."/>
        </authorList>
    </citation>
    <scope>NUCLEOTIDE SEQUENCE</scope>
    <source>
        <strain evidence="1">CU02</strain>
    </source>
</reference>
<dbReference type="Proteomes" id="UP001153331">
    <property type="component" value="Unassembled WGS sequence"/>
</dbReference>
<protein>
    <submittedName>
        <fullName evidence="1">Uncharacterized protein</fullName>
    </submittedName>
</protein>
<proteinExistence type="predicted"/>
<comment type="caution">
    <text evidence="1">The sequence shown here is derived from an EMBL/GenBank/DDBJ whole genome shotgun (WGS) entry which is preliminary data.</text>
</comment>
<keyword evidence="2" id="KW-1185">Reference proteome</keyword>
<organism evidence="1 2">
    <name type="scientific">Boeremia exigua</name>
    <dbReference type="NCBI Taxonomy" id="749465"/>
    <lineage>
        <taxon>Eukaryota</taxon>
        <taxon>Fungi</taxon>
        <taxon>Dikarya</taxon>
        <taxon>Ascomycota</taxon>
        <taxon>Pezizomycotina</taxon>
        <taxon>Dothideomycetes</taxon>
        <taxon>Pleosporomycetidae</taxon>
        <taxon>Pleosporales</taxon>
        <taxon>Pleosporineae</taxon>
        <taxon>Didymellaceae</taxon>
        <taxon>Boeremia</taxon>
    </lineage>
</organism>
<evidence type="ECO:0000313" key="2">
    <source>
        <dbReference type="Proteomes" id="UP001153331"/>
    </source>
</evidence>
<evidence type="ECO:0000313" key="1">
    <source>
        <dbReference type="EMBL" id="KAJ8104881.1"/>
    </source>
</evidence>